<feature type="domain" description="Sialidase" evidence="2">
    <location>
        <begin position="77"/>
        <end position="214"/>
    </location>
</feature>
<evidence type="ECO:0000256" key="1">
    <source>
        <dbReference type="SAM" id="SignalP"/>
    </source>
</evidence>
<dbReference type="Gene3D" id="2.120.10.10">
    <property type="match status" value="1"/>
</dbReference>
<organism evidence="3 4">
    <name type="scientific">Mariniphaga anaerophila</name>
    <dbReference type="NCBI Taxonomy" id="1484053"/>
    <lineage>
        <taxon>Bacteria</taxon>
        <taxon>Pseudomonadati</taxon>
        <taxon>Bacteroidota</taxon>
        <taxon>Bacteroidia</taxon>
        <taxon>Marinilabiliales</taxon>
        <taxon>Prolixibacteraceae</taxon>
        <taxon>Mariniphaga</taxon>
    </lineage>
</organism>
<evidence type="ECO:0000259" key="2">
    <source>
        <dbReference type="Pfam" id="PF13088"/>
    </source>
</evidence>
<dbReference type="STRING" id="1484053.SAMN05444274_101642"/>
<dbReference type="CDD" id="cd15482">
    <property type="entry name" value="Sialidase_non-viral"/>
    <property type="match status" value="1"/>
</dbReference>
<feature type="signal peptide" evidence="1">
    <location>
        <begin position="1"/>
        <end position="19"/>
    </location>
</feature>
<dbReference type="InterPro" id="IPR036278">
    <property type="entry name" value="Sialidase_sf"/>
</dbReference>
<gene>
    <name evidence="3" type="ORF">SAMN05444274_101642</name>
</gene>
<sequence>MIGWLLAGFLILSMIFNTACGTEDEPVVEEKPNEVVVEGTHIIWDSSSLRKITDGNYARIRELDNQQLIAVYSRSNHIYIKYSDDQGSTWENEQLLAEGDANYIMTNAEAIQLANKSIVVGLNRRVKDERWGSDYTYGIMIVSSDDYGQTWSEPQLIYNAGNSGDIGCWEPAFLQLPDGELQCYFANEYPYPNTNEQEISLLRSFDNGESWTAEIETATFAQGARDGMPVPILDGDNILLAIEDNSNNHVLQPTIIKEPVSSNWKNGLVGSNDSRRFHAVPDFSRTRYAGAPYLAKLNSGELILSFQDRNEREKNFETMKVLVGESVIEPFDHESEPFAISKSNSAKWNSLCVLSSGEVIAVTSTNAYGKGIYMVIGEVVNNSK</sequence>
<dbReference type="InterPro" id="IPR011040">
    <property type="entry name" value="Sialidase"/>
</dbReference>
<dbReference type="SUPFAM" id="SSF50939">
    <property type="entry name" value="Sialidases"/>
    <property type="match status" value="1"/>
</dbReference>
<protein>
    <submittedName>
        <fullName evidence="3">BNR repeat-like domain-containing protein</fullName>
    </submittedName>
</protein>
<dbReference type="EMBL" id="FQUM01000001">
    <property type="protein sequence ID" value="SHE54419.1"/>
    <property type="molecule type" value="Genomic_DNA"/>
</dbReference>
<dbReference type="PANTHER" id="PTHR38792">
    <property type="entry name" value="BNR/ASP-BOX REPEAT DOMAIN PROTEIN (AFU_ORTHOLOGUE AFUA_7G06430)-RELATED"/>
    <property type="match status" value="1"/>
</dbReference>
<reference evidence="3 4" key="1">
    <citation type="submission" date="2016-11" db="EMBL/GenBank/DDBJ databases">
        <authorList>
            <person name="Jaros S."/>
            <person name="Januszkiewicz K."/>
            <person name="Wedrychowicz H."/>
        </authorList>
    </citation>
    <scope>NUCLEOTIDE SEQUENCE [LARGE SCALE GENOMIC DNA]</scope>
    <source>
        <strain evidence="3 4">DSM 26910</strain>
    </source>
</reference>
<name>A0A1M4UCF2_9BACT</name>
<feature type="chain" id="PRO_5009907708" evidence="1">
    <location>
        <begin position="20"/>
        <end position="384"/>
    </location>
</feature>
<keyword evidence="1" id="KW-0732">Signal</keyword>
<dbReference type="AlphaFoldDB" id="A0A1M4UCF2"/>
<dbReference type="Proteomes" id="UP000184164">
    <property type="component" value="Unassembled WGS sequence"/>
</dbReference>
<proteinExistence type="predicted"/>
<dbReference type="PANTHER" id="PTHR38792:SF3">
    <property type="entry name" value="BNR_ASP-BOX REPEAT DOMAIN PROTEIN (AFU_ORTHOLOGUE AFUA_7G06430)-RELATED"/>
    <property type="match status" value="1"/>
</dbReference>
<accession>A0A1M4UCF2</accession>
<evidence type="ECO:0000313" key="4">
    <source>
        <dbReference type="Proteomes" id="UP000184164"/>
    </source>
</evidence>
<evidence type="ECO:0000313" key="3">
    <source>
        <dbReference type="EMBL" id="SHE54419.1"/>
    </source>
</evidence>
<dbReference type="Pfam" id="PF13088">
    <property type="entry name" value="BNR_2"/>
    <property type="match status" value="1"/>
</dbReference>
<keyword evidence="4" id="KW-1185">Reference proteome</keyword>